<dbReference type="RefSeq" id="WP_302706595.1">
    <property type="nucleotide sequence ID" value="NZ_JAULSC010000004.1"/>
</dbReference>
<dbReference type="InterPro" id="IPR036271">
    <property type="entry name" value="Tet_transcr_reg_TetR-rel_C_sf"/>
</dbReference>
<dbReference type="Proteomes" id="UP001168363">
    <property type="component" value="Unassembled WGS sequence"/>
</dbReference>
<proteinExistence type="predicted"/>
<dbReference type="Pfam" id="PF13305">
    <property type="entry name" value="TetR_C_33"/>
    <property type="match status" value="1"/>
</dbReference>
<sequence>MTTTDQRTRRERQREATYDEIVRVSRALLGEGTELSLRAVAAGMGMTAPALYRYVASYQDLVDLVALEVDRAATETFAAAADTLPVDDVAGRLAMSTTEFRMWALTAPREFGLVFANPVADTSCSRREALTLSASGHLFTDQMRAIWERRGFPVPPVESLPSTARAAVLDPLIPAETESIAAADRGLVWVYMQGWTQLYGVVALEVFGHMDPRLIESGDMFVDVMRRFAPTIGITDEMDRLEPLMRARIARG</sequence>
<dbReference type="SUPFAM" id="SSF48498">
    <property type="entry name" value="Tetracyclin repressor-like, C-terminal domain"/>
    <property type="match status" value="1"/>
</dbReference>
<keyword evidence="2" id="KW-0804">Transcription</keyword>
<evidence type="ECO:0000313" key="4">
    <source>
        <dbReference type="EMBL" id="MDO3395327.1"/>
    </source>
</evidence>
<name>A0ABT8TSM0_9ACTN</name>
<organism evidence="4 5">
    <name type="scientific">Nocardioides cremeus</name>
    <dbReference type="NCBI Taxonomy" id="3058044"/>
    <lineage>
        <taxon>Bacteria</taxon>
        <taxon>Bacillati</taxon>
        <taxon>Actinomycetota</taxon>
        <taxon>Actinomycetes</taxon>
        <taxon>Propionibacteriales</taxon>
        <taxon>Nocardioidaceae</taxon>
        <taxon>Nocardioides</taxon>
    </lineage>
</organism>
<dbReference type="SUPFAM" id="SSF46689">
    <property type="entry name" value="Homeodomain-like"/>
    <property type="match status" value="1"/>
</dbReference>
<evidence type="ECO:0000313" key="5">
    <source>
        <dbReference type="Proteomes" id="UP001168363"/>
    </source>
</evidence>
<evidence type="ECO:0000259" key="3">
    <source>
        <dbReference type="Pfam" id="PF13305"/>
    </source>
</evidence>
<evidence type="ECO:0000256" key="1">
    <source>
        <dbReference type="ARBA" id="ARBA00023015"/>
    </source>
</evidence>
<reference evidence="4" key="1">
    <citation type="submission" date="2023-06" db="EMBL/GenBank/DDBJ databases">
        <title>Genome sequence of Nocardioides sp. SOB44.</title>
        <authorList>
            <person name="Zhang G."/>
        </authorList>
    </citation>
    <scope>NUCLEOTIDE SEQUENCE</scope>
    <source>
        <strain evidence="4">SOB44</strain>
    </source>
</reference>
<comment type="caution">
    <text evidence="4">The sequence shown here is derived from an EMBL/GenBank/DDBJ whole genome shotgun (WGS) entry which is preliminary data.</text>
</comment>
<evidence type="ECO:0000256" key="2">
    <source>
        <dbReference type="ARBA" id="ARBA00023163"/>
    </source>
</evidence>
<feature type="domain" description="HTH-type transcriptional regulator MT1864/Rv1816-like C-terminal" evidence="3">
    <location>
        <begin position="99"/>
        <end position="224"/>
    </location>
</feature>
<dbReference type="InterPro" id="IPR025996">
    <property type="entry name" value="MT1864/Rv1816-like_C"/>
</dbReference>
<dbReference type="Gene3D" id="1.10.357.10">
    <property type="entry name" value="Tetracycline Repressor, domain 2"/>
    <property type="match status" value="1"/>
</dbReference>
<keyword evidence="5" id="KW-1185">Reference proteome</keyword>
<accession>A0ABT8TSM0</accession>
<protein>
    <submittedName>
        <fullName evidence="4">WHG domain-containing protein</fullName>
    </submittedName>
</protein>
<gene>
    <name evidence="4" type="ORF">QWJ41_06345</name>
</gene>
<dbReference type="EMBL" id="JAULSC010000004">
    <property type="protein sequence ID" value="MDO3395327.1"/>
    <property type="molecule type" value="Genomic_DNA"/>
</dbReference>
<keyword evidence="1" id="KW-0805">Transcription regulation</keyword>
<dbReference type="InterPro" id="IPR009057">
    <property type="entry name" value="Homeodomain-like_sf"/>
</dbReference>